<organism evidence="2 3">
    <name type="scientific">Pleuronectes platessa</name>
    <name type="common">European plaice</name>
    <dbReference type="NCBI Taxonomy" id="8262"/>
    <lineage>
        <taxon>Eukaryota</taxon>
        <taxon>Metazoa</taxon>
        <taxon>Chordata</taxon>
        <taxon>Craniata</taxon>
        <taxon>Vertebrata</taxon>
        <taxon>Euteleostomi</taxon>
        <taxon>Actinopterygii</taxon>
        <taxon>Neopterygii</taxon>
        <taxon>Teleostei</taxon>
        <taxon>Neoteleostei</taxon>
        <taxon>Acanthomorphata</taxon>
        <taxon>Carangaria</taxon>
        <taxon>Pleuronectiformes</taxon>
        <taxon>Pleuronectoidei</taxon>
        <taxon>Pleuronectidae</taxon>
        <taxon>Pleuronectes</taxon>
    </lineage>
</organism>
<protein>
    <submittedName>
        <fullName evidence="2">Uncharacterized protein</fullName>
    </submittedName>
</protein>
<sequence>MAFAKELLLSCVFMMHVSFVVMQPLDKQSLCKSLVLPLENLRMAKQDYVELIFSRDPPRRYKLGTWNLSEGITFGNKTEEIQASVCAIMDYLGNHLPNITRSLTKQFDPIIANTNWFLHHFKAAVECTVNVTGCERREIETSNLYARKKTCLRILYSSERWVKNFKKHC</sequence>
<keyword evidence="1" id="KW-0732">Signal</keyword>
<evidence type="ECO:0000313" key="3">
    <source>
        <dbReference type="Proteomes" id="UP001153269"/>
    </source>
</evidence>
<keyword evidence="3" id="KW-1185">Reference proteome</keyword>
<gene>
    <name evidence="2" type="ORF">PLEPLA_LOCUS44261</name>
</gene>
<reference evidence="2" key="1">
    <citation type="submission" date="2020-03" db="EMBL/GenBank/DDBJ databases">
        <authorList>
            <person name="Weist P."/>
        </authorList>
    </citation>
    <scope>NUCLEOTIDE SEQUENCE</scope>
</reference>
<proteinExistence type="predicted"/>
<dbReference type="EMBL" id="CADEAL010004300">
    <property type="protein sequence ID" value="CAB1456477.1"/>
    <property type="molecule type" value="Genomic_DNA"/>
</dbReference>
<feature type="signal peptide" evidence="1">
    <location>
        <begin position="1"/>
        <end position="22"/>
    </location>
</feature>
<accession>A0A9N7VWH0</accession>
<dbReference type="Proteomes" id="UP001153269">
    <property type="component" value="Unassembled WGS sequence"/>
</dbReference>
<feature type="chain" id="PRO_5040393538" evidence="1">
    <location>
        <begin position="23"/>
        <end position="169"/>
    </location>
</feature>
<dbReference type="AlphaFoldDB" id="A0A9N7VWH0"/>
<name>A0A9N7VWH0_PLEPL</name>
<evidence type="ECO:0000313" key="2">
    <source>
        <dbReference type="EMBL" id="CAB1456477.1"/>
    </source>
</evidence>
<evidence type="ECO:0000256" key="1">
    <source>
        <dbReference type="SAM" id="SignalP"/>
    </source>
</evidence>
<comment type="caution">
    <text evidence="2">The sequence shown here is derived from an EMBL/GenBank/DDBJ whole genome shotgun (WGS) entry which is preliminary data.</text>
</comment>